<dbReference type="AlphaFoldDB" id="A0A9P1NH64"/>
<evidence type="ECO:0000313" key="9">
    <source>
        <dbReference type="Proteomes" id="UP000006562"/>
    </source>
</evidence>
<dbReference type="Proteomes" id="UP000006562">
    <property type="component" value="Chromosome"/>
</dbReference>
<protein>
    <submittedName>
        <fullName evidence="8">Tyrosine recombinase xerD</fullName>
    </submittedName>
</protein>
<accession>A0A9P1NH64</accession>
<dbReference type="RefSeq" id="WP_013351505.1">
    <property type="nucleotide sequence ID" value="NC_014551.1"/>
</dbReference>
<evidence type="ECO:0000256" key="5">
    <source>
        <dbReference type="PROSITE-ProRule" id="PRU01248"/>
    </source>
</evidence>
<reference evidence="9" key="2">
    <citation type="journal article" date="2011" name="J. Biotechnol.">
        <title>Genome sequence of B. amyloliquefaciens type strain DSM7(T) reveals differences to plant-associated B. amyloliquefaciens FZB42.</title>
        <authorList>
            <person name="Ruckert C."/>
            <person name="Blom J."/>
            <person name="Chen X."/>
            <person name="Reva O."/>
            <person name="Borriss R."/>
        </authorList>
    </citation>
    <scope>NUCLEOTIDE SEQUENCE [LARGE SCALE GENOMIC DNA]</scope>
    <source>
        <strain evidence="9">DSM 7</strain>
    </source>
</reference>
<dbReference type="InterPro" id="IPR050090">
    <property type="entry name" value="Tyrosine_recombinase_XerCD"/>
</dbReference>
<dbReference type="Pfam" id="PF02899">
    <property type="entry name" value="Phage_int_SAM_1"/>
    <property type="match status" value="1"/>
</dbReference>
<evidence type="ECO:0000256" key="2">
    <source>
        <dbReference type="ARBA" id="ARBA00022908"/>
    </source>
</evidence>
<dbReference type="PROSITE" id="PS51898">
    <property type="entry name" value="TYR_RECOMBINASE"/>
    <property type="match status" value="1"/>
</dbReference>
<feature type="domain" description="Tyr recombinase" evidence="6">
    <location>
        <begin position="133"/>
        <end position="312"/>
    </location>
</feature>
<dbReference type="InterPro" id="IPR044068">
    <property type="entry name" value="CB"/>
</dbReference>
<evidence type="ECO:0000259" key="6">
    <source>
        <dbReference type="PROSITE" id="PS51898"/>
    </source>
</evidence>
<dbReference type="PROSITE" id="PS51900">
    <property type="entry name" value="CB"/>
    <property type="match status" value="1"/>
</dbReference>
<organism evidence="8 9">
    <name type="scientific">Bacillus amyloliquefaciens (strain ATCC 23350 / DSM 7 / BCRC 11601 / CCUG 28519 / NBRC 15535 / NRRL B-14393 / F)</name>
    <dbReference type="NCBI Taxonomy" id="692420"/>
    <lineage>
        <taxon>Bacteria</taxon>
        <taxon>Bacillati</taxon>
        <taxon>Bacillota</taxon>
        <taxon>Bacilli</taxon>
        <taxon>Bacillales</taxon>
        <taxon>Bacillaceae</taxon>
        <taxon>Bacillus</taxon>
        <taxon>Bacillus amyloliquefaciens group</taxon>
    </lineage>
</organism>
<name>A0A9P1NH64_BACAS</name>
<gene>
    <name evidence="8" type="primary">xerC3</name>
    <name evidence="8" type="ordered locus">BAMF_0884</name>
</gene>
<dbReference type="InterPro" id="IPR010998">
    <property type="entry name" value="Integrase_recombinase_N"/>
</dbReference>
<dbReference type="Gene3D" id="1.10.150.130">
    <property type="match status" value="1"/>
</dbReference>
<dbReference type="InterPro" id="IPR013762">
    <property type="entry name" value="Integrase-like_cat_sf"/>
</dbReference>
<dbReference type="SUPFAM" id="SSF56349">
    <property type="entry name" value="DNA breaking-rejoining enzymes"/>
    <property type="match status" value="1"/>
</dbReference>
<dbReference type="EMBL" id="FN597644">
    <property type="protein sequence ID" value="CBI42010.1"/>
    <property type="molecule type" value="Genomic_DNA"/>
</dbReference>
<evidence type="ECO:0000313" key="8">
    <source>
        <dbReference type="EMBL" id="CBI42010.1"/>
    </source>
</evidence>
<proteinExistence type="inferred from homology"/>
<dbReference type="Gene3D" id="1.10.443.10">
    <property type="entry name" value="Intergrase catalytic core"/>
    <property type="match status" value="1"/>
</dbReference>
<dbReference type="GO" id="GO:0006310">
    <property type="term" value="P:DNA recombination"/>
    <property type="evidence" value="ECO:0007669"/>
    <property type="project" value="UniProtKB-KW"/>
</dbReference>
<dbReference type="PANTHER" id="PTHR30349:SF41">
    <property type="entry name" value="INTEGRASE_RECOMBINASE PROTEIN MJ0367-RELATED"/>
    <property type="match status" value="1"/>
</dbReference>
<dbReference type="InterPro" id="IPR002104">
    <property type="entry name" value="Integrase_catalytic"/>
</dbReference>
<evidence type="ECO:0000259" key="7">
    <source>
        <dbReference type="PROSITE" id="PS51900"/>
    </source>
</evidence>
<reference evidence="8 9" key="1">
    <citation type="journal article" date="2011" name="Int. J. Syst. Evol. Microbiol.">
        <title>Relationship of Bacillus amyloliquefaciens clades associated with strains DSM 7T and FZB42T: a proposal for Bacillus amyloliquefaciens subsp. amyloliquefaciens subsp. nov. and Bacillus amyloliquefaciens subsp. plantarum subsp. nov. based on complete genome sequence comparisons.</title>
        <authorList>
            <person name="Borriss R."/>
            <person name="Chen X.H."/>
            <person name="Rueckert C."/>
            <person name="Blom J."/>
            <person name="Becker A."/>
            <person name="Baumgarth B."/>
            <person name="Fan B."/>
            <person name="Pukall R."/>
            <person name="Schumann P."/>
            <person name="Sproer C."/>
            <person name="Junge H."/>
            <person name="Vater J."/>
            <person name="Puhler A."/>
            <person name="Klenk H.P."/>
        </authorList>
    </citation>
    <scope>NUCLEOTIDE SEQUENCE [LARGE SCALE GENOMIC DNA]</scope>
    <source>
        <strain evidence="9">DSM 7</strain>
    </source>
</reference>
<comment type="similarity">
    <text evidence="1">Belongs to the 'phage' integrase family.</text>
</comment>
<keyword evidence="2" id="KW-0229">DNA integration</keyword>
<dbReference type="KEGG" id="bao:BAMF_0884"/>
<dbReference type="GO" id="GO:0003677">
    <property type="term" value="F:DNA binding"/>
    <property type="evidence" value="ECO:0007669"/>
    <property type="project" value="UniProtKB-UniRule"/>
</dbReference>
<keyword evidence="9" id="KW-1185">Reference proteome</keyword>
<evidence type="ECO:0000256" key="1">
    <source>
        <dbReference type="ARBA" id="ARBA00008857"/>
    </source>
</evidence>
<dbReference type="Pfam" id="PF00589">
    <property type="entry name" value="Phage_integrase"/>
    <property type="match status" value="1"/>
</dbReference>
<sequence>MRLARRSNIIAAVPETDKPEIELTDFETAYNAFIRECKIKNLSEHTLKYYRNELLSFRSMLEQQGVSTRPEKITLPILKENVIVYMMDKLGRKETSINTRLRAIRAFFNFLEKNRMIGDNPAKELSLVKQKKEVIETFSREQLRDILRQPDQGTFTGFRDYTIMLLLIETGVRVRELTDISVKDIRWEDSQILINGKGYKERLVPIQSTVKTRLRKYVQIRGDVPNDALFVTIDNTPLTTRQVQNRLSKYGRMANIKNVRCSPHTFRHTFAKMSVQNGADVFALQAVLGHSSLDMVRNYVNLFSRDVMDAHKKFSPVEKLF</sequence>
<dbReference type="InterPro" id="IPR004107">
    <property type="entry name" value="Integrase_SAM-like_N"/>
</dbReference>
<feature type="domain" description="Core-binding (CB)" evidence="7">
    <location>
        <begin position="24"/>
        <end position="112"/>
    </location>
</feature>
<dbReference type="PANTHER" id="PTHR30349">
    <property type="entry name" value="PHAGE INTEGRASE-RELATED"/>
    <property type="match status" value="1"/>
</dbReference>
<evidence type="ECO:0000256" key="3">
    <source>
        <dbReference type="ARBA" id="ARBA00023125"/>
    </source>
</evidence>
<keyword evidence="4" id="KW-0233">DNA recombination</keyword>
<keyword evidence="3 5" id="KW-0238">DNA-binding</keyword>
<evidence type="ECO:0000256" key="4">
    <source>
        <dbReference type="ARBA" id="ARBA00023172"/>
    </source>
</evidence>
<dbReference type="GO" id="GO:0015074">
    <property type="term" value="P:DNA integration"/>
    <property type="evidence" value="ECO:0007669"/>
    <property type="project" value="UniProtKB-KW"/>
</dbReference>
<dbReference type="InterPro" id="IPR011010">
    <property type="entry name" value="DNA_brk_join_enz"/>
</dbReference>